<dbReference type="PANTHER" id="PTHR24064">
    <property type="entry name" value="SOLUTE CARRIER FAMILY 22 MEMBER"/>
    <property type="match status" value="1"/>
</dbReference>
<feature type="transmembrane region" description="Helical" evidence="5">
    <location>
        <begin position="313"/>
        <end position="333"/>
    </location>
</feature>
<feature type="transmembrane region" description="Helical" evidence="5">
    <location>
        <begin position="125"/>
        <end position="141"/>
    </location>
</feature>
<keyword evidence="4 5" id="KW-0472">Membrane</keyword>
<accession>A0A0N5CE51</accession>
<dbReference type="InterPro" id="IPR005829">
    <property type="entry name" value="Sugar_transporter_CS"/>
</dbReference>
<evidence type="ECO:0000256" key="3">
    <source>
        <dbReference type="ARBA" id="ARBA00022989"/>
    </source>
</evidence>
<evidence type="ECO:0000256" key="5">
    <source>
        <dbReference type="SAM" id="Phobius"/>
    </source>
</evidence>
<keyword evidence="2 5" id="KW-0812">Transmembrane</keyword>
<dbReference type="PROSITE" id="PS50850">
    <property type="entry name" value="MFS"/>
    <property type="match status" value="1"/>
</dbReference>
<dbReference type="STRING" id="174720.A0A0N5CE51"/>
<feature type="transmembrane region" description="Helical" evidence="5">
    <location>
        <begin position="99"/>
        <end position="118"/>
    </location>
</feature>
<feature type="transmembrane region" description="Helical" evidence="5">
    <location>
        <begin position="372"/>
        <end position="395"/>
    </location>
</feature>
<dbReference type="Proteomes" id="UP000046392">
    <property type="component" value="Unplaced"/>
</dbReference>
<evidence type="ECO:0000313" key="7">
    <source>
        <dbReference type="Proteomes" id="UP000046392"/>
    </source>
</evidence>
<protein>
    <submittedName>
        <fullName evidence="8">MFS domain-containing protein</fullName>
    </submittedName>
</protein>
<dbReference type="Gene3D" id="1.20.1250.20">
    <property type="entry name" value="MFS general substrate transporter like domains"/>
    <property type="match status" value="1"/>
</dbReference>
<name>A0A0N5CE51_STREA</name>
<evidence type="ECO:0000313" key="8">
    <source>
        <dbReference type="WBParaSite" id="SPAL_0001614100.1"/>
    </source>
</evidence>
<keyword evidence="7" id="KW-1185">Reference proteome</keyword>
<feature type="transmembrane region" description="Helical" evidence="5">
    <location>
        <begin position="434"/>
        <end position="455"/>
    </location>
</feature>
<comment type="subcellular location">
    <subcellularLocation>
        <location evidence="1">Membrane</location>
        <topology evidence="1">Multi-pass membrane protein</topology>
    </subcellularLocation>
</comment>
<evidence type="ECO:0000259" key="6">
    <source>
        <dbReference type="PROSITE" id="PS50850"/>
    </source>
</evidence>
<keyword evidence="3 5" id="KW-1133">Transmembrane helix</keyword>
<feature type="transmembrane region" description="Helical" evidence="5">
    <location>
        <begin position="284"/>
        <end position="301"/>
    </location>
</feature>
<reference evidence="8" key="1">
    <citation type="submission" date="2017-02" db="UniProtKB">
        <authorList>
            <consortium name="WormBaseParasite"/>
        </authorList>
    </citation>
    <scope>IDENTIFICATION</scope>
</reference>
<dbReference type="GO" id="GO:0016020">
    <property type="term" value="C:membrane"/>
    <property type="evidence" value="ECO:0007669"/>
    <property type="project" value="UniProtKB-SubCell"/>
</dbReference>
<evidence type="ECO:0000256" key="1">
    <source>
        <dbReference type="ARBA" id="ARBA00004141"/>
    </source>
</evidence>
<sequence length="486" mass="55824">MVTTIKKNWFPEWINTFNILIFLLWQSQSFMATQLIFPIFSNYVSKWRCDGVGNFDKNCTIYNSGCKIEYENNYFYSASVNFGWICSDNSYLITFSSQLQFFGVFLGTIIFGVLSDAFGRRNITLIDLGMGCFSILVSSFIRNPNFFVGSRFLIGFAVGGALNSGVTYCLEVLPSDRRIFVKCFFNWGLSRFILTAICYFFNDYSSVLFICGLIIIPVIILLIFYFPESPTWYHYKNMEEKMIESEKKIAKYSNLEYVPIQHELITRNESFFELLKKKEIFQRLSVLWCMWFVASLCGYGIDLYSSEISGNLYINQLFFSLTIFSSKLIIPTIDKNYQWFTRRVYHQGAQTVITICFSILAFLVAIKYNGVVILILNVIGVVFIEFSWDACYLCAVESMPTNVRSSGLGSCSLMARIGSIISPILPLFNSIWPPMTYLIVAVLGSVNLLISFLFLMETKNILLDKVHLTEENNIMITTSTEPLNKE</sequence>
<organism evidence="7 8">
    <name type="scientific">Strongyloides papillosus</name>
    <name type="common">Intestinal threadworm</name>
    <dbReference type="NCBI Taxonomy" id="174720"/>
    <lineage>
        <taxon>Eukaryota</taxon>
        <taxon>Metazoa</taxon>
        <taxon>Ecdysozoa</taxon>
        <taxon>Nematoda</taxon>
        <taxon>Chromadorea</taxon>
        <taxon>Rhabditida</taxon>
        <taxon>Tylenchina</taxon>
        <taxon>Panagrolaimomorpha</taxon>
        <taxon>Strongyloidoidea</taxon>
        <taxon>Strongyloididae</taxon>
        <taxon>Strongyloides</taxon>
    </lineage>
</organism>
<evidence type="ECO:0000256" key="4">
    <source>
        <dbReference type="ARBA" id="ARBA00023136"/>
    </source>
</evidence>
<dbReference type="Pfam" id="PF00083">
    <property type="entry name" value="Sugar_tr"/>
    <property type="match status" value="1"/>
</dbReference>
<feature type="transmembrane region" description="Helical" evidence="5">
    <location>
        <begin position="345"/>
        <end position="366"/>
    </location>
</feature>
<proteinExistence type="predicted"/>
<dbReference type="GO" id="GO:0022857">
    <property type="term" value="F:transmembrane transporter activity"/>
    <property type="evidence" value="ECO:0007669"/>
    <property type="project" value="InterPro"/>
</dbReference>
<feature type="transmembrane region" description="Helical" evidence="5">
    <location>
        <begin position="153"/>
        <end position="173"/>
    </location>
</feature>
<evidence type="ECO:0000256" key="2">
    <source>
        <dbReference type="ARBA" id="ARBA00022692"/>
    </source>
</evidence>
<dbReference type="PROSITE" id="PS00217">
    <property type="entry name" value="SUGAR_TRANSPORT_2"/>
    <property type="match status" value="1"/>
</dbReference>
<dbReference type="SUPFAM" id="SSF103473">
    <property type="entry name" value="MFS general substrate transporter"/>
    <property type="match status" value="1"/>
</dbReference>
<dbReference type="AlphaFoldDB" id="A0A0N5CE51"/>
<dbReference type="WBParaSite" id="SPAL_0001614100.1">
    <property type="protein sequence ID" value="SPAL_0001614100.1"/>
    <property type="gene ID" value="SPAL_0001614100"/>
</dbReference>
<dbReference type="InterPro" id="IPR036259">
    <property type="entry name" value="MFS_trans_sf"/>
</dbReference>
<feature type="transmembrane region" description="Helical" evidence="5">
    <location>
        <begin position="207"/>
        <end position="226"/>
    </location>
</feature>
<feature type="domain" description="Major facilitator superfamily (MFS) profile" evidence="6">
    <location>
        <begin position="34"/>
        <end position="459"/>
    </location>
</feature>
<dbReference type="InterPro" id="IPR005828">
    <property type="entry name" value="MFS_sugar_transport-like"/>
</dbReference>
<feature type="transmembrane region" description="Helical" evidence="5">
    <location>
        <begin position="407"/>
        <end position="428"/>
    </location>
</feature>
<dbReference type="InterPro" id="IPR020846">
    <property type="entry name" value="MFS_dom"/>
</dbReference>